<proteinExistence type="predicted"/>
<dbReference type="SUPFAM" id="SSF56281">
    <property type="entry name" value="Metallo-hydrolase/oxidoreductase"/>
    <property type="match status" value="1"/>
</dbReference>
<evidence type="ECO:0000313" key="2">
    <source>
        <dbReference type="EMBL" id="USF87026.1"/>
    </source>
</evidence>
<dbReference type="Pfam" id="PF00753">
    <property type="entry name" value="Lactamase_B"/>
    <property type="match status" value="1"/>
</dbReference>
<reference evidence="2" key="1">
    <citation type="journal article" date="2022" name="Mol. Ecol. Resour.">
        <title>The complete and closed genome of the facultative generalist Candidatus Endoriftia persephone from deep-sea hydrothermal vents.</title>
        <authorList>
            <person name="de Oliveira A.L."/>
            <person name="Srivastava A."/>
            <person name="Espada-Hinojosa S."/>
            <person name="Bright M."/>
        </authorList>
    </citation>
    <scope>NUCLEOTIDE SEQUENCE</scope>
    <source>
        <strain evidence="2">Tica-EPR-9o50.N</strain>
    </source>
</reference>
<dbReference type="InterPro" id="IPR050855">
    <property type="entry name" value="NDM-1-like"/>
</dbReference>
<dbReference type="AlphaFoldDB" id="A0A9J6ZW84"/>
<dbReference type="CDD" id="cd07726">
    <property type="entry name" value="ST1585-like_MBL-fold"/>
    <property type="match status" value="1"/>
</dbReference>
<dbReference type="SMART" id="SM00849">
    <property type="entry name" value="Lactamase_B"/>
    <property type="match status" value="1"/>
</dbReference>
<evidence type="ECO:0000313" key="3">
    <source>
        <dbReference type="Proteomes" id="UP001056649"/>
    </source>
</evidence>
<dbReference type="InterPro" id="IPR036866">
    <property type="entry name" value="RibonucZ/Hydroxyglut_hydro"/>
</dbReference>
<protein>
    <submittedName>
        <fullName evidence="2">MBL fold metallo-hydrolase</fullName>
    </submittedName>
</protein>
<feature type="domain" description="Metallo-beta-lactamase" evidence="1">
    <location>
        <begin position="31"/>
        <end position="236"/>
    </location>
</feature>
<dbReference type="PANTHER" id="PTHR42951">
    <property type="entry name" value="METALLO-BETA-LACTAMASE DOMAIN-CONTAINING"/>
    <property type="match status" value="1"/>
</dbReference>
<gene>
    <name evidence="2" type="ORF">L0Y14_12900</name>
</gene>
<accession>A0A9J6ZW84</accession>
<sequence>MTQVTAMQPAPIETLPGGIVRIDTEYQRPGLAACYLLESQGEAAFVDTGTSHSLPLLLQALEQRGLVREAVKYVIPTHVHLDHAGGAGALMRALPNAQLVVHPFGARHLIDPAKLIAGTIAVYGKAEFERLYGEIIPVAAERVIEAEDGLTLELGRRRLECLDTPGHARHHICIHDSQTNGFFSGDTFGLSYREFDTDSGAFLLPTTTPVQFDPDAWNATLDRLLSYRPKVIYLTHFGAVTGVEQLATQLREGLETFVEIALQANEEDRQAQIRTGLESWALEALQRRGCQLPQEQCLALLALDLELNSQGLEVWLRRREAHA</sequence>
<name>A0A9J6ZW84_9GAMM</name>
<dbReference type="InterPro" id="IPR001279">
    <property type="entry name" value="Metallo-B-lactamas"/>
</dbReference>
<dbReference type="Gene3D" id="3.60.15.10">
    <property type="entry name" value="Ribonuclease Z/Hydroxyacylglutathione hydrolase-like"/>
    <property type="match status" value="1"/>
</dbReference>
<dbReference type="EMBL" id="CP090569">
    <property type="protein sequence ID" value="USF87026.1"/>
    <property type="molecule type" value="Genomic_DNA"/>
</dbReference>
<dbReference type="PANTHER" id="PTHR42951:SF22">
    <property type="entry name" value="METALLO BETA-LACTAMASE SUPERFAMILY LIPOPROTEIN"/>
    <property type="match status" value="1"/>
</dbReference>
<dbReference type="KEGG" id="eps:L0Y14_12900"/>
<keyword evidence="3" id="KW-1185">Reference proteome</keyword>
<dbReference type="InterPro" id="IPR037482">
    <property type="entry name" value="ST1585_MBL-fold"/>
</dbReference>
<organism evidence="2 3">
    <name type="scientific">Candidatus Endoriftia persephonae</name>
    <dbReference type="NCBI Taxonomy" id="393765"/>
    <lineage>
        <taxon>Bacteria</taxon>
        <taxon>Pseudomonadati</taxon>
        <taxon>Pseudomonadota</taxon>
        <taxon>Gammaproteobacteria</taxon>
        <taxon>Chromatiales</taxon>
        <taxon>Sedimenticolaceae</taxon>
        <taxon>Candidatus Endoriftia</taxon>
    </lineage>
</organism>
<evidence type="ECO:0000259" key="1">
    <source>
        <dbReference type="SMART" id="SM00849"/>
    </source>
</evidence>
<dbReference type="Proteomes" id="UP001056649">
    <property type="component" value="Chromosome"/>
</dbReference>